<evidence type="ECO:0000256" key="1">
    <source>
        <dbReference type="SAM" id="MobiDB-lite"/>
    </source>
</evidence>
<feature type="region of interest" description="Disordered" evidence="1">
    <location>
        <begin position="1"/>
        <end position="63"/>
    </location>
</feature>
<dbReference type="Proteomes" id="UP000198609">
    <property type="component" value="Unassembled WGS sequence"/>
</dbReference>
<protein>
    <submittedName>
        <fullName evidence="3">CHAD domain-containing protein</fullName>
    </submittedName>
</protein>
<feature type="compositionally biased region" description="Low complexity" evidence="1">
    <location>
        <begin position="236"/>
        <end position="245"/>
    </location>
</feature>
<organism evidence="3 4">
    <name type="scientific">Streptomyces melanosporofaciens</name>
    <dbReference type="NCBI Taxonomy" id="67327"/>
    <lineage>
        <taxon>Bacteria</taxon>
        <taxon>Bacillati</taxon>
        <taxon>Actinomycetota</taxon>
        <taxon>Actinomycetes</taxon>
        <taxon>Kitasatosporales</taxon>
        <taxon>Streptomycetaceae</taxon>
        <taxon>Streptomyces</taxon>
        <taxon>Streptomyces violaceusniger group</taxon>
    </lineage>
</organism>
<feature type="compositionally biased region" description="Basic and acidic residues" evidence="1">
    <location>
        <begin position="45"/>
        <end position="56"/>
    </location>
</feature>
<feature type="compositionally biased region" description="Low complexity" evidence="1">
    <location>
        <begin position="9"/>
        <end position="19"/>
    </location>
</feature>
<feature type="compositionally biased region" description="Low complexity" evidence="1">
    <location>
        <begin position="254"/>
        <end position="316"/>
    </location>
</feature>
<gene>
    <name evidence="3" type="ORF">SAMN04490356_3053</name>
</gene>
<proteinExistence type="predicted"/>
<name>A0A1H4Q341_STRMJ</name>
<feature type="region of interest" description="Disordered" evidence="1">
    <location>
        <begin position="224"/>
        <end position="345"/>
    </location>
</feature>
<feature type="region of interest" description="Disordered" evidence="1">
    <location>
        <begin position="166"/>
        <end position="207"/>
    </location>
</feature>
<dbReference type="AlphaFoldDB" id="A0A1H4Q341"/>
<evidence type="ECO:0000313" key="3">
    <source>
        <dbReference type="EMBL" id="SEC14067.1"/>
    </source>
</evidence>
<dbReference type="EMBL" id="FNST01000002">
    <property type="protein sequence ID" value="SEC14067.1"/>
    <property type="molecule type" value="Genomic_DNA"/>
</dbReference>
<sequence length="345" mass="34457">MVQRHDLSPAGMTGAADPAAAPPCPGADGMTDRGVPERGATTDRGTAERGTAERAAEAAAAPSWESATAGEVLSAYLHARAGDFLRSLRLHRESGSDVQEAAEAARLLRRAARRISGALYVYRPLTDTAWSDQLRTELAWLSGTLAREHAYAERLDRLRGALHRLSGAGGSSDRSSQGEGTAAEFASSGEWPAEGVPNGAHATSAARTARGGVTVAVDGAGGGPSGTAGAGGTAGAAGTAAAVPPRSTRAARRGVSLAAGAPGSGAADPVGGRVRGPVRPTRAAPRARPGRPGTRAGRPDGGAASAASAVTTAAGPPRARRPTGLAGRARPTSAPVPRRRPAAGR</sequence>
<dbReference type="InterPro" id="IPR007899">
    <property type="entry name" value="CHAD_dom"/>
</dbReference>
<evidence type="ECO:0000313" key="4">
    <source>
        <dbReference type="Proteomes" id="UP000198609"/>
    </source>
</evidence>
<feature type="compositionally biased region" description="Gly residues" evidence="1">
    <location>
        <begin position="224"/>
        <end position="235"/>
    </location>
</feature>
<feature type="domain" description="CHAD" evidence="2">
    <location>
        <begin position="84"/>
        <end position="165"/>
    </location>
</feature>
<dbReference type="Pfam" id="PF05235">
    <property type="entry name" value="CHAD"/>
    <property type="match status" value="1"/>
</dbReference>
<reference evidence="4" key="1">
    <citation type="submission" date="2016-10" db="EMBL/GenBank/DDBJ databases">
        <authorList>
            <person name="Varghese N."/>
            <person name="Submissions S."/>
        </authorList>
    </citation>
    <scope>NUCLEOTIDE SEQUENCE [LARGE SCALE GENOMIC DNA]</scope>
    <source>
        <strain evidence="4">DSM 40318</strain>
    </source>
</reference>
<accession>A0A1H4Q341</accession>
<keyword evidence="4" id="KW-1185">Reference proteome</keyword>
<evidence type="ECO:0000259" key="2">
    <source>
        <dbReference type="Pfam" id="PF05235"/>
    </source>
</evidence>